<reference evidence="8 9" key="1">
    <citation type="journal article" date="2018" name="J. Allergy Clin. Immunol.">
        <title>High-quality assembly of Dermatophagoides pteronyssinus genome and transcriptome reveals a wide range of novel allergens.</title>
        <authorList>
            <person name="Liu X.Y."/>
            <person name="Yang K.Y."/>
            <person name="Wang M.Q."/>
            <person name="Kwok J.S."/>
            <person name="Zeng X."/>
            <person name="Yang Z."/>
            <person name="Xiao X.J."/>
            <person name="Lau C.P."/>
            <person name="Li Y."/>
            <person name="Huang Z.M."/>
            <person name="Ba J.G."/>
            <person name="Yim A.K."/>
            <person name="Ouyang C.Y."/>
            <person name="Ngai S.M."/>
            <person name="Chan T.F."/>
            <person name="Leung E.L."/>
            <person name="Liu L."/>
            <person name="Liu Z.G."/>
            <person name="Tsui S.K."/>
        </authorList>
    </citation>
    <scope>NUCLEOTIDE SEQUENCE [LARGE SCALE GENOMIC DNA]</scope>
    <source>
        <strain evidence="8">Derp</strain>
    </source>
</reference>
<evidence type="ECO:0000256" key="4">
    <source>
        <dbReference type="ARBA" id="ARBA00022679"/>
    </source>
</evidence>
<keyword evidence="3 7" id="KW-0489">Methyltransferase</keyword>
<organism evidence="8 9">
    <name type="scientific">Dermatophagoides pteronyssinus</name>
    <name type="common">European house dust mite</name>
    <dbReference type="NCBI Taxonomy" id="6956"/>
    <lineage>
        <taxon>Eukaryota</taxon>
        <taxon>Metazoa</taxon>
        <taxon>Ecdysozoa</taxon>
        <taxon>Arthropoda</taxon>
        <taxon>Chelicerata</taxon>
        <taxon>Arachnida</taxon>
        <taxon>Acari</taxon>
        <taxon>Acariformes</taxon>
        <taxon>Sarcoptiformes</taxon>
        <taxon>Astigmata</taxon>
        <taxon>Psoroptidia</taxon>
        <taxon>Analgoidea</taxon>
        <taxon>Pyroglyphidae</taxon>
        <taxon>Dermatophagoidinae</taxon>
        <taxon>Dermatophagoides</taxon>
    </lineage>
</organism>
<comment type="caution">
    <text evidence="8">The sequence shown here is derived from an EMBL/GenBank/DDBJ whole genome shotgun (WGS) entry which is preliminary data.</text>
</comment>
<evidence type="ECO:0000313" key="8">
    <source>
        <dbReference type="EMBL" id="KAH9425849.1"/>
    </source>
</evidence>
<evidence type="ECO:0000256" key="1">
    <source>
        <dbReference type="ARBA" id="ARBA00004173"/>
    </source>
</evidence>
<evidence type="ECO:0000256" key="3">
    <source>
        <dbReference type="ARBA" id="ARBA00022603"/>
    </source>
</evidence>
<gene>
    <name evidence="8" type="primary">NDUFAF7</name>
    <name evidence="8" type="ORF">DERP_005068</name>
</gene>
<dbReference type="InterPro" id="IPR003788">
    <property type="entry name" value="NDUFAF7"/>
</dbReference>
<accession>A0ABQ8JTD2</accession>
<evidence type="ECO:0000256" key="2">
    <source>
        <dbReference type="ARBA" id="ARBA00005891"/>
    </source>
</evidence>
<dbReference type="PANTHER" id="PTHR12049:SF7">
    <property type="entry name" value="PROTEIN ARGININE METHYLTRANSFERASE NDUFAF7, MITOCHONDRIAL"/>
    <property type="match status" value="1"/>
</dbReference>
<protein>
    <recommendedName>
        <fullName evidence="7">Protein arginine methyltransferase NDUFAF7</fullName>
        <ecNumber evidence="7">2.1.1.320</ecNumber>
    </recommendedName>
</protein>
<evidence type="ECO:0000256" key="6">
    <source>
        <dbReference type="ARBA" id="ARBA00048612"/>
    </source>
</evidence>
<keyword evidence="4 7" id="KW-0808">Transferase</keyword>
<comment type="subcellular location">
    <subcellularLocation>
        <location evidence="1 7">Mitochondrion</location>
    </subcellularLocation>
</comment>
<evidence type="ECO:0000256" key="7">
    <source>
        <dbReference type="RuleBase" id="RU364114"/>
    </source>
</evidence>
<dbReference type="Proteomes" id="UP000887458">
    <property type="component" value="Unassembled WGS sequence"/>
</dbReference>
<keyword evidence="9" id="KW-1185">Reference proteome</keyword>
<dbReference type="Gene3D" id="3.40.50.12710">
    <property type="match status" value="1"/>
</dbReference>
<dbReference type="EMBL" id="NJHN03000017">
    <property type="protein sequence ID" value="KAH9425849.1"/>
    <property type="molecule type" value="Genomic_DNA"/>
</dbReference>
<evidence type="ECO:0000313" key="9">
    <source>
        <dbReference type="Proteomes" id="UP000887458"/>
    </source>
</evidence>
<keyword evidence="5 7" id="KW-0496">Mitochondrion</keyword>
<comment type="similarity">
    <text evidence="2 7">Belongs to the NDUFAF7 family.</text>
</comment>
<sequence>MFFKTNWLPRLTSRNCLLYKSLFIKNSFIRSSSSSSSSQSNHNESNNESLLLKEIVKQIQFTGPLTVNDYMRLALTHPKYGFYMRQDVFGEKGHFITSPEISQIFGELIAIWIMYQWQQYSNGRQLDIIELGPGRGTLSADIARSMAQFNQTRQSLNDFHLHLIEISPFLQSIQHRNLCDNEKYIIDNNNRKSSKTKYGQSIHWYQSIDQLNQSKRQSNRFPIFIANEFFDAFPIHKFIKNSKQQKWNELLIDYDEQNRRLRWIQARNETPMLKLLSLNGHFDRYSSSNIEHIEYSPTIFVTIDKIIDYIEQQSIENDNNDDISGCILICDYGFDDDNKDNHQKDRDTFRAYYQHKQCDPLLNPGMADLTADVDFASIRHHVLNRPKRMLNKMIHCFGAIEQRQFLSQMGIGFRLKQLLQQQQSFNNNQHPDNKNYSNIQKELISSARILMDEMEMGIRFKFMAIFIGNEKIKIEKPVGFLANE</sequence>
<dbReference type="PANTHER" id="PTHR12049">
    <property type="entry name" value="PROTEIN ARGININE METHYLTRANSFERASE NDUFAF7, MITOCHONDRIAL"/>
    <property type="match status" value="1"/>
</dbReference>
<dbReference type="InterPro" id="IPR029063">
    <property type="entry name" value="SAM-dependent_MTases_sf"/>
</dbReference>
<dbReference type="InterPro" id="IPR038375">
    <property type="entry name" value="NDUFAF7_sf"/>
</dbReference>
<comment type="catalytic activity">
    <reaction evidence="6 7">
        <text>L-arginyl-[protein] + 2 S-adenosyl-L-methionine = N(omega),N(omega)'-dimethyl-L-arginyl-[protein] + 2 S-adenosyl-L-homocysteine + 2 H(+)</text>
        <dbReference type="Rhea" id="RHEA:48108"/>
        <dbReference type="Rhea" id="RHEA-COMP:10532"/>
        <dbReference type="Rhea" id="RHEA-COMP:11992"/>
        <dbReference type="ChEBI" id="CHEBI:15378"/>
        <dbReference type="ChEBI" id="CHEBI:29965"/>
        <dbReference type="ChEBI" id="CHEBI:57856"/>
        <dbReference type="ChEBI" id="CHEBI:59789"/>
        <dbReference type="ChEBI" id="CHEBI:88221"/>
        <dbReference type="EC" id="2.1.1.320"/>
    </reaction>
</comment>
<proteinExistence type="inferred from homology"/>
<name>A0ABQ8JTD2_DERPT</name>
<dbReference type="EC" id="2.1.1.320" evidence="7"/>
<comment type="function">
    <text evidence="7">Arginine methyltransferase involved in the assembly or stability of mitochondrial NADH:ubiquinone oxidoreductase complex (complex I).</text>
</comment>
<dbReference type="SUPFAM" id="SSF53335">
    <property type="entry name" value="S-adenosyl-L-methionine-dependent methyltransferases"/>
    <property type="match status" value="1"/>
</dbReference>
<dbReference type="Pfam" id="PF02636">
    <property type="entry name" value="Methyltransf_28"/>
    <property type="match status" value="1"/>
</dbReference>
<reference evidence="8 9" key="2">
    <citation type="journal article" date="2022" name="Mol. Biol. Evol.">
        <title>Comparative Genomics Reveals Insights into the Divergent Evolution of Astigmatic Mites and Household Pest Adaptations.</title>
        <authorList>
            <person name="Xiong Q."/>
            <person name="Wan A.T."/>
            <person name="Liu X."/>
            <person name="Fung C.S."/>
            <person name="Xiao X."/>
            <person name="Malainual N."/>
            <person name="Hou J."/>
            <person name="Wang L."/>
            <person name="Wang M."/>
            <person name="Yang K.Y."/>
            <person name="Cui Y."/>
            <person name="Leung E.L."/>
            <person name="Nong W."/>
            <person name="Shin S.K."/>
            <person name="Au S.W."/>
            <person name="Jeong K.Y."/>
            <person name="Chew F.T."/>
            <person name="Hui J.H."/>
            <person name="Leung T.F."/>
            <person name="Tungtrongchitr A."/>
            <person name="Zhong N."/>
            <person name="Liu Z."/>
            <person name="Tsui S.K."/>
        </authorList>
    </citation>
    <scope>NUCLEOTIDE SEQUENCE [LARGE SCALE GENOMIC DNA]</scope>
    <source>
        <strain evidence="8">Derp</strain>
    </source>
</reference>
<evidence type="ECO:0000256" key="5">
    <source>
        <dbReference type="ARBA" id="ARBA00023128"/>
    </source>
</evidence>